<evidence type="ECO:0000259" key="3">
    <source>
        <dbReference type="Pfam" id="PF10551"/>
    </source>
</evidence>
<evidence type="ECO:0000256" key="1">
    <source>
        <dbReference type="SAM" id="MobiDB-lite"/>
    </source>
</evidence>
<accession>B9FHJ0</accession>
<gene>
    <name evidence="4" type="ORF">OsJ_18290</name>
</gene>
<evidence type="ECO:0000259" key="2">
    <source>
        <dbReference type="Pfam" id="PF03101"/>
    </source>
</evidence>
<dbReference type="InterPro" id="IPR004330">
    <property type="entry name" value="FAR1_DNA_bnd_dom"/>
</dbReference>
<dbReference type="AlphaFoldDB" id="B9FHJ0"/>
<dbReference type="SMR" id="B9FHJ0"/>
<reference evidence="4" key="1">
    <citation type="journal article" date="2005" name="PLoS Biol.">
        <title>The genomes of Oryza sativa: a history of duplications.</title>
        <authorList>
            <person name="Yu J."/>
            <person name="Wang J."/>
            <person name="Lin W."/>
            <person name="Li S."/>
            <person name="Li H."/>
            <person name="Zhou J."/>
            <person name="Ni P."/>
            <person name="Dong W."/>
            <person name="Hu S."/>
            <person name="Zeng C."/>
            <person name="Zhang J."/>
            <person name="Zhang Y."/>
            <person name="Li R."/>
            <person name="Xu Z."/>
            <person name="Li S."/>
            <person name="Li X."/>
            <person name="Zheng H."/>
            <person name="Cong L."/>
            <person name="Lin L."/>
            <person name="Yin J."/>
            <person name="Geng J."/>
            <person name="Li G."/>
            <person name="Shi J."/>
            <person name="Liu J."/>
            <person name="Lv H."/>
            <person name="Li J."/>
            <person name="Wang J."/>
            <person name="Deng Y."/>
            <person name="Ran L."/>
            <person name="Shi X."/>
            <person name="Wang X."/>
            <person name="Wu Q."/>
            <person name="Li C."/>
            <person name="Ren X."/>
            <person name="Wang J."/>
            <person name="Wang X."/>
            <person name="Li D."/>
            <person name="Liu D."/>
            <person name="Zhang X."/>
            <person name="Ji Z."/>
            <person name="Zhao W."/>
            <person name="Sun Y."/>
            <person name="Zhang Z."/>
            <person name="Bao J."/>
            <person name="Han Y."/>
            <person name="Dong L."/>
            <person name="Ji J."/>
            <person name="Chen P."/>
            <person name="Wu S."/>
            <person name="Liu J."/>
            <person name="Xiao Y."/>
            <person name="Bu D."/>
            <person name="Tan J."/>
            <person name="Yang L."/>
            <person name="Ye C."/>
            <person name="Zhang J."/>
            <person name="Xu J."/>
            <person name="Zhou Y."/>
            <person name="Yu Y."/>
            <person name="Zhang B."/>
            <person name="Zhuang S."/>
            <person name="Wei H."/>
            <person name="Liu B."/>
            <person name="Lei M."/>
            <person name="Yu H."/>
            <person name="Li Y."/>
            <person name="Xu H."/>
            <person name="Wei S."/>
            <person name="He X."/>
            <person name="Fang L."/>
            <person name="Zhang Z."/>
            <person name="Zhang Y."/>
            <person name="Huang X."/>
            <person name="Su Z."/>
            <person name="Tong W."/>
            <person name="Li J."/>
            <person name="Tong Z."/>
            <person name="Li S."/>
            <person name="Ye J."/>
            <person name="Wang L."/>
            <person name="Fang L."/>
            <person name="Lei T."/>
            <person name="Chen C."/>
            <person name="Chen H."/>
            <person name="Xu Z."/>
            <person name="Li H."/>
            <person name="Huang H."/>
            <person name="Zhang F."/>
            <person name="Xu H."/>
            <person name="Li N."/>
            <person name="Zhao C."/>
            <person name="Li S."/>
            <person name="Dong L."/>
            <person name="Huang Y."/>
            <person name="Li L."/>
            <person name="Xi Y."/>
            <person name="Qi Q."/>
            <person name="Li W."/>
            <person name="Zhang B."/>
            <person name="Hu W."/>
            <person name="Zhang Y."/>
            <person name="Tian X."/>
            <person name="Jiao Y."/>
            <person name="Liang X."/>
            <person name="Jin J."/>
            <person name="Gao L."/>
            <person name="Zheng W."/>
            <person name="Hao B."/>
            <person name="Liu S."/>
            <person name="Wang W."/>
            <person name="Yuan L."/>
            <person name="Cao M."/>
            <person name="McDermott J."/>
            <person name="Samudrala R."/>
            <person name="Wang J."/>
            <person name="Wong G.K."/>
            <person name="Yang H."/>
        </authorList>
    </citation>
    <scope>NUCLEOTIDE SEQUENCE [LARGE SCALE GENOMIC DNA]</scope>
</reference>
<organism evidence="4">
    <name type="scientific">Oryza sativa subsp. japonica</name>
    <name type="common">Rice</name>
    <dbReference type="NCBI Taxonomy" id="39947"/>
    <lineage>
        <taxon>Eukaryota</taxon>
        <taxon>Viridiplantae</taxon>
        <taxon>Streptophyta</taxon>
        <taxon>Embryophyta</taxon>
        <taxon>Tracheophyta</taxon>
        <taxon>Spermatophyta</taxon>
        <taxon>Magnoliopsida</taxon>
        <taxon>Liliopsida</taxon>
        <taxon>Poales</taxon>
        <taxon>Poaceae</taxon>
        <taxon>BOP clade</taxon>
        <taxon>Oryzoideae</taxon>
        <taxon>Oryzeae</taxon>
        <taxon>Oryzinae</taxon>
        <taxon>Oryza</taxon>
        <taxon>Oryza sativa</taxon>
    </lineage>
</organism>
<proteinExistence type="predicted"/>
<reference evidence="4" key="2">
    <citation type="submission" date="2008-12" db="EMBL/GenBank/DDBJ databases">
        <title>Improved gene annotation of the rice (Oryza sativa) genomes.</title>
        <authorList>
            <person name="Wang J."/>
            <person name="Li R."/>
            <person name="Fan W."/>
            <person name="Huang Q."/>
            <person name="Zhang J."/>
            <person name="Zhou Y."/>
            <person name="Hu Y."/>
            <person name="Zi S."/>
            <person name="Li J."/>
            <person name="Ni P."/>
            <person name="Zheng H."/>
            <person name="Zhang Y."/>
            <person name="Zhao M."/>
            <person name="Hao Q."/>
            <person name="McDermott J."/>
            <person name="Samudrala R."/>
            <person name="Kristiansen K."/>
            <person name="Wong G.K.-S."/>
        </authorList>
    </citation>
    <scope>NUCLEOTIDE SEQUENCE</scope>
</reference>
<protein>
    <submittedName>
        <fullName evidence="4">Uncharacterized protein</fullName>
    </submittedName>
</protein>
<name>B9FHJ0_ORYSJ</name>
<evidence type="ECO:0000313" key="4">
    <source>
        <dbReference type="EMBL" id="EEE63476.1"/>
    </source>
</evidence>
<sequence length="664" mass="76404">MAGRLDFNDVHSDAESVTADCDDSMVPNIGMTFNGLESAKEFYESYALRVGFSVRIGQHKKVDGVVLYKLFLCANEGFWEDKGERGLESGSEKRSYEKRITRCGCEAKLVIKLVDGDKYVITGFEQGHTHAFVSPDKRHLIRSNRKLTLSGRNTLLTCHKASIGTSQAYRYLRVGVGGFENVGFTKRDLQNYHSALRVLIKSSDALMFVDQLSRKSLANPGFYFDYVVDDKGRLIHVFWADAICRKNYAHFGDLVSFDSTYSTNEYGMVFTPFTGVNHHKSSVLFGATMLSDETMESYMWLFHTFLKAMGGVAPKLIITDEAASMKAAIREVLTTTIHRLCMWHILMKVCEKVGPILKEDEKFKARLSSCVWSSETPLEFEDEWSCIIYEYGLEDNEWFSTKFDQRRSWVPAYFSDIPLLGLLRTTSRSESADSFFSRLIGWKLALVEFWLRLDAALEEQRHKELEEDNITLHTIRNLKTEWVIEKHAILRSAQLSELPRYYLLERFRKDCKKTHVFDADGILLEENTSNSNDPVMQKMLSEACNQMEKLILQAKQSAAAMQLLRDELVVLGDKLNEMVPEKELSQIEEFESYLGCSIPSQIEIHPPNDTRSRGRIKRIKGHNDKEKKQNKKRKKKERVPRRCKKCKQVMLHDSHNCPNKEPQQ</sequence>
<feature type="compositionally biased region" description="Basic residues" evidence="1">
    <location>
        <begin position="628"/>
        <end position="647"/>
    </location>
</feature>
<dbReference type="PANTHER" id="PTHR47718">
    <property type="entry name" value="OS01G0519700 PROTEIN"/>
    <property type="match status" value="1"/>
</dbReference>
<dbReference type="EMBL" id="CM000142">
    <property type="protein sequence ID" value="EEE63476.1"/>
    <property type="molecule type" value="Genomic_DNA"/>
</dbReference>
<dbReference type="Pfam" id="PF03101">
    <property type="entry name" value="FAR1"/>
    <property type="match status" value="1"/>
</dbReference>
<feature type="domain" description="MULE transposase" evidence="3">
    <location>
        <begin position="255"/>
        <end position="348"/>
    </location>
</feature>
<dbReference type="PANTHER" id="PTHR47718:SF18">
    <property type="entry name" value="PROTEIN FAR1-RELATED SEQUENCE 5-LIKE"/>
    <property type="match status" value="1"/>
</dbReference>
<dbReference type="InterPro" id="IPR018289">
    <property type="entry name" value="MULE_transposase_dom"/>
</dbReference>
<feature type="domain" description="FAR1" evidence="2">
    <location>
        <begin position="41"/>
        <end position="133"/>
    </location>
</feature>
<dbReference type="Pfam" id="PF10551">
    <property type="entry name" value="MULE"/>
    <property type="match status" value="1"/>
</dbReference>
<feature type="region of interest" description="Disordered" evidence="1">
    <location>
        <begin position="601"/>
        <end position="647"/>
    </location>
</feature>
<dbReference type="Proteomes" id="UP000007752">
    <property type="component" value="Chromosome 5"/>
</dbReference>